<organism evidence="1 2">
    <name type="scientific">Siminovitchia thermophila</name>
    <dbReference type="NCBI Taxonomy" id="1245522"/>
    <lineage>
        <taxon>Bacteria</taxon>
        <taxon>Bacillati</taxon>
        <taxon>Bacillota</taxon>
        <taxon>Bacilli</taxon>
        <taxon>Bacillales</taxon>
        <taxon>Bacillaceae</taxon>
        <taxon>Siminovitchia</taxon>
    </lineage>
</organism>
<dbReference type="Proteomes" id="UP000823485">
    <property type="component" value="Unassembled WGS sequence"/>
</dbReference>
<proteinExistence type="predicted"/>
<accession>A0ABS2RCX6</accession>
<dbReference type="EMBL" id="JAFBFH010000026">
    <property type="protein sequence ID" value="MBM7716416.1"/>
    <property type="molecule type" value="Genomic_DNA"/>
</dbReference>
<comment type="caution">
    <text evidence="1">The sequence shown here is derived from an EMBL/GenBank/DDBJ whole genome shotgun (WGS) entry which is preliminary data.</text>
</comment>
<sequence>MSRMWENGSMIPFFQKHIPKGYIGIWAAAMDTAHLLKQKGFTVTGFDLSGNDRTCQKERKAWPFVLGGKF</sequence>
<dbReference type="SUPFAM" id="SSF51984">
    <property type="entry name" value="MurCD N-terminal domain"/>
    <property type="match status" value="1"/>
</dbReference>
<evidence type="ECO:0000313" key="2">
    <source>
        <dbReference type="Proteomes" id="UP000823485"/>
    </source>
</evidence>
<keyword evidence="2" id="KW-1185">Reference proteome</keyword>
<protein>
    <submittedName>
        <fullName evidence="1">Uncharacterized protein</fullName>
    </submittedName>
</protein>
<gene>
    <name evidence="1" type="ORF">JOC94_003436</name>
</gene>
<dbReference type="RefSeq" id="WP_139345705.1">
    <property type="nucleotide sequence ID" value="NZ_JAFBFH010000026.1"/>
</dbReference>
<name>A0ABS2RCX6_9BACI</name>
<evidence type="ECO:0000313" key="1">
    <source>
        <dbReference type="EMBL" id="MBM7716416.1"/>
    </source>
</evidence>
<reference evidence="1 2" key="1">
    <citation type="submission" date="2021-01" db="EMBL/GenBank/DDBJ databases">
        <title>Genomic Encyclopedia of Type Strains, Phase IV (KMG-IV): sequencing the most valuable type-strain genomes for metagenomic binning, comparative biology and taxonomic classification.</title>
        <authorList>
            <person name="Goeker M."/>
        </authorList>
    </citation>
    <scope>NUCLEOTIDE SEQUENCE [LARGE SCALE GENOMIC DNA]</scope>
    <source>
        <strain evidence="1 2">DSM 105453</strain>
    </source>
</reference>